<name>A0A1C3KIQ5_PLAOA</name>
<evidence type="ECO:0000256" key="1">
    <source>
        <dbReference type="SAM" id="Phobius"/>
    </source>
</evidence>
<protein>
    <submittedName>
        <fullName evidence="2">PIR protein</fullName>
    </submittedName>
</protein>
<evidence type="ECO:0000313" key="3">
    <source>
        <dbReference type="Proteomes" id="UP000243200"/>
    </source>
</evidence>
<reference evidence="2 3" key="1">
    <citation type="submission" date="2016-06" db="EMBL/GenBank/DDBJ databases">
        <authorList>
            <consortium name="Pathogen Informatics"/>
        </authorList>
    </citation>
    <scope>NUCLEOTIDE SEQUENCE [LARGE SCALE GENOMIC DNA]</scope>
</reference>
<dbReference type="VEuPathDB" id="PlasmoDB:PocGH01_00044100"/>
<dbReference type="EMBL" id="FLRJ01000480">
    <property type="protein sequence ID" value="SBT73720.1"/>
    <property type="molecule type" value="Genomic_DNA"/>
</dbReference>
<keyword evidence="1" id="KW-1133">Transmembrane helix</keyword>
<dbReference type="Proteomes" id="UP000243200">
    <property type="component" value="Unassembled WGS sequence"/>
</dbReference>
<gene>
    <name evidence="2" type="primary">PowCR01_000128200</name>
    <name evidence="2" type="ORF">POWCR01_000128200</name>
</gene>
<dbReference type="VEuPathDB" id="PlasmoDB:POWCR01_000128200"/>
<sequence length="323" mass="38764">MTVKKDENYELCEEFPLYLSIEASLHTKKEELEKFNEKCKLIENDYTGILNESKDICAKFKYMATPFVNVTESNDSEIANVFLFLNFWLNYQLKDNQKSTISAKHFYDNLKRKDPDFDKENKLIDRIHVIEEKYLNKLVMLYNLYKNYNEVKAIIDDIKQPKKNCSNYPEQCIRLFEEANRNCSSDNINFCRALRTFKTKYEYMFKDTEYEKCKLHKALTLTNYEEPEDLDSFEDLDADPGDQAINAHIRNIIVVFFTALSFFFIFLVLYKATPFGIYFRRQIRRVKEKWTNLEYVNDNKSIFHNTEYQPLNENSNELRIPYY</sequence>
<evidence type="ECO:0000313" key="2">
    <source>
        <dbReference type="EMBL" id="SBT73720.1"/>
    </source>
</evidence>
<organism evidence="2 3">
    <name type="scientific">Plasmodium ovale</name>
    <name type="common">malaria parasite P. ovale</name>
    <dbReference type="NCBI Taxonomy" id="36330"/>
    <lineage>
        <taxon>Eukaryota</taxon>
        <taxon>Sar</taxon>
        <taxon>Alveolata</taxon>
        <taxon>Apicomplexa</taxon>
        <taxon>Aconoidasida</taxon>
        <taxon>Haemosporida</taxon>
        <taxon>Plasmodiidae</taxon>
        <taxon>Plasmodium</taxon>
        <taxon>Plasmodium (Plasmodium)</taxon>
    </lineage>
</organism>
<dbReference type="OrthoDB" id="10314730at2759"/>
<accession>A0A1C3KIQ5</accession>
<feature type="transmembrane region" description="Helical" evidence="1">
    <location>
        <begin position="252"/>
        <end position="279"/>
    </location>
</feature>
<keyword evidence="1" id="KW-0812">Transmembrane</keyword>
<keyword evidence="1" id="KW-0472">Membrane</keyword>
<dbReference type="AlphaFoldDB" id="A0A1C3KIQ5"/>
<proteinExistence type="predicted"/>